<dbReference type="AlphaFoldDB" id="A0A381ZDC9"/>
<dbReference type="InterPro" id="IPR050742">
    <property type="entry name" value="Helicase_Restrict-Modif_Enz"/>
</dbReference>
<dbReference type="InterPro" id="IPR049430">
    <property type="entry name" value="UvsW_N_sf"/>
</dbReference>
<dbReference type="InterPro" id="IPR027417">
    <property type="entry name" value="P-loop_NTPase"/>
</dbReference>
<dbReference type="PANTHER" id="PTHR47396">
    <property type="entry name" value="TYPE I RESTRICTION ENZYME ECOKI R PROTEIN"/>
    <property type="match status" value="1"/>
</dbReference>
<proteinExistence type="predicted"/>
<dbReference type="Gene3D" id="3.40.50.300">
    <property type="entry name" value="P-loop containing nucleotide triphosphate hydrolases"/>
    <property type="match status" value="1"/>
</dbReference>
<feature type="non-terminal residue" evidence="2">
    <location>
        <position position="181"/>
    </location>
</feature>
<dbReference type="GO" id="GO:0005829">
    <property type="term" value="C:cytosol"/>
    <property type="evidence" value="ECO:0007669"/>
    <property type="project" value="TreeGrafter"/>
</dbReference>
<protein>
    <recommendedName>
        <fullName evidence="1">Helicase ATP-binding domain-containing protein</fullName>
    </recommendedName>
</protein>
<name>A0A381ZDC9_9ZZZZ</name>
<feature type="non-terminal residue" evidence="2">
    <location>
        <position position="1"/>
    </location>
</feature>
<dbReference type="PROSITE" id="PS51192">
    <property type="entry name" value="HELICASE_ATP_BIND_1"/>
    <property type="match status" value="1"/>
</dbReference>
<dbReference type="InterPro" id="IPR014001">
    <property type="entry name" value="Helicase_ATP-bd"/>
</dbReference>
<reference evidence="2" key="1">
    <citation type="submission" date="2018-05" db="EMBL/GenBank/DDBJ databases">
        <authorList>
            <person name="Lanie J.A."/>
            <person name="Ng W.-L."/>
            <person name="Kazmierczak K.M."/>
            <person name="Andrzejewski T.M."/>
            <person name="Davidsen T.M."/>
            <person name="Wayne K.J."/>
            <person name="Tettelin H."/>
            <person name="Glass J.I."/>
            <person name="Rusch D."/>
            <person name="Podicherti R."/>
            <person name="Tsui H.-C.T."/>
            <person name="Winkler M.E."/>
        </authorList>
    </citation>
    <scope>NUCLEOTIDE SEQUENCE</scope>
</reference>
<dbReference type="Gene3D" id="3.30.780.20">
    <property type="match status" value="1"/>
</dbReference>
<dbReference type="EMBL" id="UINC01020868">
    <property type="protein sequence ID" value="SVA87209.1"/>
    <property type="molecule type" value="Genomic_DNA"/>
</dbReference>
<dbReference type="GO" id="GO:0003677">
    <property type="term" value="F:DNA binding"/>
    <property type="evidence" value="ECO:0007669"/>
    <property type="project" value="InterPro"/>
</dbReference>
<organism evidence="2">
    <name type="scientific">marine metagenome</name>
    <dbReference type="NCBI Taxonomy" id="408172"/>
    <lineage>
        <taxon>unclassified sequences</taxon>
        <taxon>metagenomes</taxon>
        <taxon>ecological metagenomes</taxon>
    </lineage>
</organism>
<gene>
    <name evidence="2" type="ORF">METZ01_LOCUS140063</name>
</gene>
<dbReference type="GO" id="GO:0005524">
    <property type="term" value="F:ATP binding"/>
    <property type="evidence" value="ECO:0007669"/>
    <property type="project" value="InterPro"/>
</dbReference>
<dbReference type="Pfam" id="PF21241">
    <property type="entry name" value="UvsW_N"/>
    <property type="match status" value="1"/>
</dbReference>
<dbReference type="GO" id="GO:0016787">
    <property type="term" value="F:hydrolase activity"/>
    <property type="evidence" value="ECO:0007669"/>
    <property type="project" value="InterPro"/>
</dbReference>
<accession>A0A381ZDC9</accession>
<dbReference type="PANTHER" id="PTHR47396:SF1">
    <property type="entry name" value="ATP-DEPENDENT HELICASE IRC3-RELATED"/>
    <property type="match status" value="1"/>
</dbReference>
<dbReference type="InterPro" id="IPR006935">
    <property type="entry name" value="Helicase/UvrB_N"/>
</dbReference>
<dbReference type="Pfam" id="PF04851">
    <property type="entry name" value="ResIII"/>
    <property type="match status" value="1"/>
</dbReference>
<evidence type="ECO:0000259" key="1">
    <source>
        <dbReference type="PROSITE" id="PS51192"/>
    </source>
</evidence>
<dbReference type="SUPFAM" id="SSF52540">
    <property type="entry name" value="P-loop containing nucleoside triphosphate hydrolases"/>
    <property type="match status" value="1"/>
</dbReference>
<feature type="domain" description="Helicase ATP-binding" evidence="1">
    <location>
        <begin position="98"/>
        <end position="181"/>
    </location>
</feature>
<sequence>VARELSEFFTFEVPNAKFMPSVRNRLWDGKIRLFSPGTGKIYFGLLPYVKEFLKGQGYKVIYDSDFSKRNLDKSVTTKFVRSLQKKKFKARDYQIDAIHNILESNRGLIVSPTGSGKSFIIYALVRYYIQKFADKKILIVVPTTSLVEQMYGDFADYGWFPDEHCHKLYAGSDKNTSKEVV</sequence>
<evidence type="ECO:0000313" key="2">
    <source>
        <dbReference type="EMBL" id="SVA87209.1"/>
    </source>
</evidence>
<dbReference type="InterPro" id="IPR049409">
    <property type="entry name" value="UvsW_N"/>
</dbReference>